<accession>A0A6G0PGE7</accession>
<protein>
    <recommendedName>
        <fullName evidence="3">Tc1-like transposase DDE domain-containing protein</fullName>
    </recommendedName>
</protein>
<evidence type="ECO:0000313" key="1">
    <source>
        <dbReference type="EMBL" id="KAE9245385.1"/>
    </source>
</evidence>
<sequence length="64" mass="6965">MRLEDMIAEHGDLELLRLGSYSPMLNPIEGKEVFQRLQGESDGVPVGAPTADVLAGFAGRQKRP</sequence>
<dbReference type="Proteomes" id="UP000476176">
    <property type="component" value="Unassembled WGS sequence"/>
</dbReference>
<proteinExistence type="predicted"/>
<dbReference type="AlphaFoldDB" id="A0A6G0PGE7"/>
<reference evidence="1 2" key="1">
    <citation type="submission" date="2018-09" db="EMBL/GenBank/DDBJ databases">
        <title>Genomic investigation of the strawberry pathogen Phytophthora fragariae indicates pathogenicity is determined by transcriptional variation in three key races.</title>
        <authorList>
            <person name="Adams T.M."/>
            <person name="Armitage A.D."/>
            <person name="Sobczyk M.K."/>
            <person name="Bates H.J."/>
            <person name="Dunwell J.M."/>
            <person name="Nellist C.F."/>
            <person name="Harrison R.J."/>
        </authorList>
    </citation>
    <scope>NUCLEOTIDE SEQUENCE [LARGE SCALE GENOMIC DNA]</scope>
    <source>
        <strain evidence="1 2">BC-23</strain>
    </source>
</reference>
<comment type="caution">
    <text evidence="1">The sequence shown here is derived from an EMBL/GenBank/DDBJ whole genome shotgun (WGS) entry which is preliminary data.</text>
</comment>
<organism evidence="1 2">
    <name type="scientific">Phytophthora fragariae</name>
    <dbReference type="NCBI Taxonomy" id="53985"/>
    <lineage>
        <taxon>Eukaryota</taxon>
        <taxon>Sar</taxon>
        <taxon>Stramenopiles</taxon>
        <taxon>Oomycota</taxon>
        <taxon>Peronosporomycetes</taxon>
        <taxon>Peronosporales</taxon>
        <taxon>Peronosporaceae</taxon>
        <taxon>Phytophthora</taxon>
    </lineage>
</organism>
<name>A0A6G0PGE7_9STRA</name>
<evidence type="ECO:0000313" key="2">
    <source>
        <dbReference type="Proteomes" id="UP000476176"/>
    </source>
</evidence>
<evidence type="ECO:0008006" key="3">
    <source>
        <dbReference type="Google" id="ProtNLM"/>
    </source>
</evidence>
<dbReference type="EMBL" id="QXGC01000194">
    <property type="protein sequence ID" value="KAE9245385.1"/>
    <property type="molecule type" value="Genomic_DNA"/>
</dbReference>
<gene>
    <name evidence="1" type="ORF">PF004_g5262</name>
</gene>